<dbReference type="EMBL" id="LLXI01001097">
    <property type="protein sequence ID" value="PKY51861.1"/>
    <property type="molecule type" value="Genomic_DNA"/>
</dbReference>
<proteinExistence type="predicted"/>
<accession>A0A2I1GZ28</accession>
<feature type="compositionally biased region" description="Polar residues" evidence="1">
    <location>
        <begin position="67"/>
        <end position="84"/>
    </location>
</feature>
<comment type="caution">
    <text evidence="2">The sequence shown here is derived from an EMBL/GenBank/DDBJ whole genome shotgun (WGS) entry which is preliminary data.</text>
</comment>
<feature type="region of interest" description="Disordered" evidence="1">
    <location>
        <begin position="56"/>
        <end position="128"/>
    </location>
</feature>
<evidence type="ECO:0000313" key="3">
    <source>
        <dbReference type="Proteomes" id="UP000234323"/>
    </source>
</evidence>
<evidence type="ECO:0000256" key="1">
    <source>
        <dbReference type="SAM" id="MobiDB-lite"/>
    </source>
</evidence>
<feature type="compositionally biased region" description="Basic residues" evidence="1">
    <location>
        <begin position="114"/>
        <end position="124"/>
    </location>
</feature>
<feature type="compositionally biased region" description="Basic and acidic residues" evidence="1">
    <location>
        <begin position="99"/>
        <end position="113"/>
    </location>
</feature>
<organism evidence="2 3">
    <name type="scientific">Rhizophagus irregularis</name>
    <dbReference type="NCBI Taxonomy" id="588596"/>
    <lineage>
        <taxon>Eukaryota</taxon>
        <taxon>Fungi</taxon>
        <taxon>Fungi incertae sedis</taxon>
        <taxon>Mucoromycota</taxon>
        <taxon>Glomeromycotina</taxon>
        <taxon>Glomeromycetes</taxon>
        <taxon>Glomerales</taxon>
        <taxon>Glomeraceae</taxon>
        <taxon>Rhizophagus</taxon>
    </lineage>
</organism>
<name>A0A2I1GZ28_9GLOM</name>
<reference evidence="2 3" key="1">
    <citation type="submission" date="2015-10" db="EMBL/GenBank/DDBJ databases">
        <title>Genome analyses suggest a sexual origin of heterokaryosis in a supposedly ancient asexual fungus.</title>
        <authorList>
            <person name="Ropars J."/>
            <person name="Sedzielewska K."/>
            <person name="Noel J."/>
            <person name="Charron P."/>
            <person name="Farinelli L."/>
            <person name="Marton T."/>
            <person name="Kruger M."/>
            <person name="Pelin A."/>
            <person name="Brachmann A."/>
            <person name="Corradi N."/>
        </authorList>
    </citation>
    <scope>NUCLEOTIDE SEQUENCE [LARGE SCALE GENOMIC DNA]</scope>
    <source>
        <strain evidence="2 3">A4</strain>
    </source>
</reference>
<protein>
    <submittedName>
        <fullName evidence="2">Uncharacterized protein</fullName>
    </submittedName>
</protein>
<dbReference type="Proteomes" id="UP000234323">
    <property type="component" value="Unassembled WGS sequence"/>
</dbReference>
<evidence type="ECO:0000313" key="2">
    <source>
        <dbReference type="EMBL" id="PKY51861.1"/>
    </source>
</evidence>
<dbReference type="AlphaFoldDB" id="A0A2I1GZ28"/>
<gene>
    <name evidence="2" type="ORF">RhiirA4_469146</name>
</gene>
<keyword evidence="3" id="KW-1185">Reference proteome</keyword>
<sequence length="140" mass="16597">MDRPAPTFFPFCDKRIEKFQNYTNSEGERKLIGYFEKWVDMREALDKQLTWEEQILSWNRHTPPKQPTRSRGSNTDKNQRTSRSQKTEKTQPNSKNSKKKPEETKSKKPEEQKKKKKDKSRGGSRSKVLAEILDLLRKLV</sequence>